<organism evidence="1 2">
    <name type="scientific">Vreelandella olivaria</name>
    <dbReference type="NCBI Taxonomy" id="390919"/>
    <lineage>
        <taxon>Bacteria</taxon>
        <taxon>Pseudomonadati</taxon>
        <taxon>Pseudomonadota</taxon>
        <taxon>Gammaproteobacteria</taxon>
        <taxon>Oceanospirillales</taxon>
        <taxon>Halomonadaceae</taxon>
        <taxon>Vreelandella</taxon>
    </lineage>
</organism>
<dbReference type="Proteomes" id="UP000289555">
    <property type="component" value="Chromosome"/>
</dbReference>
<reference evidence="2" key="1">
    <citation type="journal article" date="2019" name="Microbiol. Resour. Announc.">
        <title>Complete Genome Sequence of Halomonas olivaria, a Moderately Halophilic Bacterium Isolated from Olive Processing Effluents, Obtained by Nanopore Sequencing.</title>
        <authorList>
            <person name="Nagata S."/>
            <person name="Ii K.M."/>
            <person name="Tsukimi T."/>
            <person name="Miura M.C."/>
            <person name="Galipon J."/>
            <person name="Arakawa K."/>
        </authorList>
    </citation>
    <scope>NUCLEOTIDE SEQUENCE [LARGE SCALE GENOMIC DNA]</scope>
    <source>
        <strain evidence="2">TYRC17</strain>
    </source>
</reference>
<proteinExistence type="predicted"/>
<keyword evidence="2" id="KW-1185">Reference proteome</keyword>
<dbReference type="InterPro" id="IPR011042">
    <property type="entry name" value="6-blade_b-propeller_TolB-like"/>
</dbReference>
<protein>
    <submittedName>
        <fullName evidence="1">Uncharacterized protein</fullName>
    </submittedName>
</protein>
<name>A0ABN5WYA8_9GAMM</name>
<sequence length="82" mass="9255">MACGVASAERHGGLTYGGERETLMNVPIPPSEQNLQTVIAEPWYKVSDEGIQLEESAFDEEGNLFLSKCLMEEFLKFRLIWC</sequence>
<evidence type="ECO:0000313" key="1">
    <source>
        <dbReference type="EMBL" id="BBI51876.1"/>
    </source>
</evidence>
<evidence type="ECO:0000313" key="2">
    <source>
        <dbReference type="Proteomes" id="UP000289555"/>
    </source>
</evidence>
<dbReference type="Gene3D" id="2.120.10.30">
    <property type="entry name" value="TolB, C-terminal domain"/>
    <property type="match status" value="1"/>
</dbReference>
<gene>
    <name evidence="1" type="ORF">HORIV_42970</name>
</gene>
<accession>A0ABN5WYA8</accession>
<dbReference type="EMBL" id="AP019416">
    <property type="protein sequence ID" value="BBI51876.1"/>
    <property type="molecule type" value="Genomic_DNA"/>
</dbReference>